<dbReference type="AlphaFoldDB" id="A0A1D3TNS6"/>
<dbReference type="HAMAP" id="MF_01477">
    <property type="entry name" value="Iojap_RsfS"/>
    <property type="match status" value="1"/>
</dbReference>
<keyword evidence="2" id="KW-0963">Cytoplasm</keyword>
<keyword evidence="2" id="KW-0810">Translation regulation</keyword>
<dbReference type="STRING" id="1619234.SAMN05421730_1001224"/>
<dbReference type="InterPro" id="IPR004394">
    <property type="entry name" value="Iojap/RsfS/C7orf30"/>
</dbReference>
<dbReference type="EMBL" id="FMKA01000001">
    <property type="protein sequence ID" value="SCP94994.1"/>
    <property type="molecule type" value="Genomic_DNA"/>
</dbReference>
<dbReference type="PANTHER" id="PTHR21043">
    <property type="entry name" value="IOJAP SUPERFAMILY ORTHOLOG"/>
    <property type="match status" value="1"/>
</dbReference>
<dbReference type="InterPro" id="IPR043519">
    <property type="entry name" value="NT_sf"/>
</dbReference>
<dbReference type="GO" id="GO:0042256">
    <property type="term" value="P:cytosolic ribosome assembly"/>
    <property type="evidence" value="ECO:0007669"/>
    <property type="project" value="UniProtKB-UniRule"/>
</dbReference>
<name>A0A1D3TNS6_9FIRM</name>
<dbReference type="SUPFAM" id="SSF81301">
    <property type="entry name" value="Nucleotidyltransferase"/>
    <property type="match status" value="1"/>
</dbReference>
<keyword evidence="4" id="KW-1185">Reference proteome</keyword>
<evidence type="ECO:0000313" key="4">
    <source>
        <dbReference type="Proteomes" id="UP000199315"/>
    </source>
</evidence>
<proteinExistence type="inferred from homology"/>
<dbReference type="GO" id="GO:0017148">
    <property type="term" value="P:negative regulation of translation"/>
    <property type="evidence" value="ECO:0007669"/>
    <property type="project" value="UniProtKB-UniRule"/>
</dbReference>
<keyword evidence="2" id="KW-0678">Repressor</keyword>
<evidence type="ECO:0000256" key="1">
    <source>
        <dbReference type="ARBA" id="ARBA00010574"/>
    </source>
</evidence>
<dbReference type="GO" id="GO:0090071">
    <property type="term" value="P:negative regulation of ribosome biogenesis"/>
    <property type="evidence" value="ECO:0007669"/>
    <property type="project" value="UniProtKB-UniRule"/>
</dbReference>
<dbReference type="GO" id="GO:0043023">
    <property type="term" value="F:ribosomal large subunit binding"/>
    <property type="evidence" value="ECO:0007669"/>
    <property type="project" value="TreeGrafter"/>
</dbReference>
<dbReference type="NCBIfam" id="TIGR00090">
    <property type="entry name" value="rsfS_iojap_ybeB"/>
    <property type="match status" value="1"/>
</dbReference>
<accession>A0A1D3TNS6</accession>
<comment type="subunit">
    <text evidence="2">Interacts with ribosomal protein uL14 (rplN).</text>
</comment>
<comment type="function">
    <text evidence="2">Functions as a ribosomal silencing factor. Interacts with ribosomal protein uL14 (rplN), blocking formation of intersubunit bridge B8. Prevents association of the 30S and 50S ribosomal subunits and the formation of functional ribosomes, thus repressing translation.</text>
</comment>
<dbReference type="PANTHER" id="PTHR21043:SF0">
    <property type="entry name" value="MITOCHONDRIAL ASSEMBLY OF RIBOSOMAL LARGE SUBUNIT PROTEIN 1"/>
    <property type="match status" value="1"/>
</dbReference>
<dbReference type="Proteomes" id="UP000199315">
    <property type="component" value="Unassembled WGS sequence"/>
</dbReference>
<dbReference type="RefSeq" id="WP_091228876.1">
    <property type="nucleotide sequence ID" value="NZ_FMKA01000001.1"/>
</dbReference>
<dbReference type="GO" id="GO:0005737">
    <property type="term" value="C:cytoplasm"/>
    <property type="evidence" value="ECO:0007669"/>
    <property type="project" value="UniProtKB-SubCell"/>
</dbReference>
<dbReference type="Pfam" id="PF02410">
    <property type="entry name" value="RsfS"/>
    <property type="match status" value="1"/>
</dbReference>
<comment type="similarity">
    <text evidence="1 2">Belongs to the Iojap/RsfS family.</text>
</comment>
<comment type="subcellular location">
    <subcellularLocation>
        <location evidence="2">Cytoplasm</location>
    </subcellularLocation>
</comment>
<dbReference type="OrthoDB" id="9793681at2"/>
<dbReference type="Gene3D" id="3.30.460.10">
    <property type="entry name" value="Beta Polymerase, domain 2"/>
    <property type="match status" value="1"/>
</dbReference>
<sequence length="118" mass="13386">MNQSKEMARIACAALADKKAEDIKVIEIGGISALGDYFIIANGTNRNQVQAMIDNVQDDLFKAGHEAKHIEGYNTANWILLDYGDIIVHVFAKEDRSFYDLERIWRDGKEIDVEELLK</sequence>
<organism evidence="3 4">
    <name type="scientific">Anaerobium acetethylicum</name>
    <dbReference type="NCBI Taxonomy" id="1619234"/>
    <lineage>
        <taxon>Bacteria</taxon>
        <taxon>Bacillati</taxon>
        <taxon>Bacillota</taxon>
        <taxon>Clostridia</taxon>
        <taxon>Lachnospirales</taxon>
        <taxon>Lachnospiraceae</taxon>
        <taxon>Anaerobium</taxon>
    </lineage>
</organism>
<evidence type="ECO:0000313" key="3">
    <source>
        <dbReference type="EMBL" id="SCP94994.1"/>
    </source>
</evidence>
<reference evidence="3 4" key="1">
    <citation type="submission" date="2016-09" db="EMBL/GenBank/DDBJ databases">
        <authorList>
            <person name="Capua I."/>
            <person name="De Benedictis P."/>
            <person name="Joannis T."/>
            <person name="Lombin L.H."/>
            <person name="Cattoli G."/>
        </authorList>
    </citation>
    <scope>NUCLEOTIDE SEQUENCE [LARGE SCALE GENOMIC DNA]</scope>
    <source>
        <strain evidence="3 4">GluBS11</strain>
    </source>
</reference>
<evidence type="ECO:0000256" key="2">
    <source>
        <dbReference type="HAMAP-Rule" id="MF_01477"/>
    </source>
</evidence>
<gene>
    <name evidence="2" type="primary">rsfS</name>
    <name evidence="3" type="ORF">SAMN05421730_1001224</name>
</gene>
<protein>
    <recommendedName>
        <fullName evidence="2">Ribosomal silencing factor RsfS</fullName>
    </recommendedName>
</protein>